<evidence type="ECO:0000256" key="1">
    <source>
        <dbReference type="ARBA" id="ARBA00022676"/>
    </source>
</evidence>
<gene>
    <name evidence="5" type="ORF">FYJ24_04545</name>
</gene>
<dbReference type="Gene3D" id="3.40.50.2000">
    <property type="entry name" value="Glycogen Phosphorylase B"/>
    <property type="match status" value="2"/>
</dbReference>
<keyword evidence="6" id="KW-1185">Reference proteome</keyword>
<feature type="domain" description="Glycosyltransferase subfamily 4-like N-terminal" evidence="4">
    <location>
        <begin position="41"/>
        <end position="221"/>
    </location>
</feature>
<evidence type="ECO:0000259" key="4">
    <source>
        <dbReference type="Pfam" id="PF13439"/>
    </source>
</evidence>
<comment type="caution">
    <text evidence="5">The sequence shown here is derived from an EMBL/GenBank/DDBJ whole genome shotgun (WGS) entry which is preliminary data.</text>
</comment>
<dbReference type="EMBL" id="VULO01000004">
    <property type="protein sequence ID" value="MSS84045.1"/>
    <property type="molecule type" value="Genomic_DNA"/>
</dbReference>
<dbReference type="GO" id="GO:1901137">
    <property type="term" value="P:carbohydrate derivative biosynthetic process"/>
    <property type="evidence" value="ECO:0007669"/>
    <property type="project" value="UniProtKB-ARBA"/>
</dbReference>
<dbReference type="SUPFAM" id="SSF53756">
    <property type="entry name" value="UDP-Glycosyltransferase/glycogen phosphorylase"/>
    <property type="match status" value="1"/>
</dbReference>
<feature type="domain" description="Glycosyl transferase family 1" evidence="3">
    <location>
        <begin position="228"/>
        <end position="387"/>
    </location>
</feature>
<reference evidence="5 6" key="1">
    <citation type="submission" date="2019-08" db="EMBL/GenBank/DDBJ databases">
        <title>In-depth cultivation of the pig gut microbiome towards novel bacterial diversity and tailored functional studies.</title>
        <authorList>
            <person name="Wylensek D."/>
            <person name="Hitch T.C.A."/>
            <person name="Clavel T."/>
        </authorList>
    </citation>
    <scope>NUCLEOTIDE SEQUENCE [LARGE SCALE GENOMIC DNA]</scope>
    <source>
        <strain evidence="5 6">WB03_NA08</strain>
    </source>
</reference>
<protein>
    <submittedName>
        <fullName evidence="5">Glycosyltransferase family 4 protein</fullName>
    </submittedName>
</protein>
<keyword evidence="2 5" id="KW-0808">Transferase</keyword>
<dbReference type="Pfam" id="PF00534">
    <property type="entry name" value="Glycos_transf_1"/>
    <property type="match status" value="1"/>
</dbReference>
<dbReference type="GO" id="GO:0016757">
    <property type="term" value="F:glycosyltransferase activity"/>
    <property type="evidence" value="ECO:0007669"/>
    <property type="project" value="UniProtKB-KW"/>
</dbReference>
<evidence type="ECO:0000313" key="5">
    <source>
        <dbReference type="EMBL" id="MSS84045.1"/>
    </source>
</evidence>
<dbReference type="PANTHER" id="PTHR45947:SF3">
    <property type="entry name" value="SULFOQUINOVOSYL TRANSFERASE SQD2"/>
    <property type="match status" value="1"/>
</dbReference>
<dbReference type="InterPro" id="IPR028098">
    <property type="entry name" value="Glyco_trans_4-like_N"/>
</dbReference>
<dbReference type="InterPro" id="IPR001296">
    <property type="entry name" value="Glyco_trans_1"/>
</dbReference>
<dbReference type="Pfam" id="PF13439">
    <property type="entry name" value="Glyco_transf_4"/>
    <property type="match status" value="1"/>
</dbReference>
<accession>A0A6N7W427</accession>
<evidence type="ECO:0000313" key="6">
    <source>
        <dbReference type="Proteomes" id="UP000470875"/>
    </source>
</evidence>
<name>A0A6N7W427_9ACTO</name>
<evidence type="ECO:0000256" key="2">
    <source>
        <dbReference type="ARBA" id="ARBA00022679"/>
    </source>
</evidence>
<dbReference type="InterPro" id="IPR050194">
    <property type="entry name" value="Glycosyltransferase_grp1"/>
</dbReference>
<dbReference type="AlphaFoldDB" id="A0A6N7W427"/>
<dbReference type="RefSeq" id="WP_154544004.1">
    <property type="nucleotide sequence ID" value="NZ_VULO01000004.1"/>
</dbReference>
<proteinExistence type="predicted"/>
<dbReference type="PANTHER" id="PTHR45947">
    <property type="entry name" value="SULFOQUINOVOSYL TRANSFERASE SQD2"/>
    <property type="match status" value="1"/>
</dbReference>
<evidence type="ECO:0000259" key="3">
    <source>
        <dbReference type="Pfam" id="PF00534"/>
    </source>
</evidence>
<keyword evidence="1" id="KW-0328">Glycosyltransferase</keyword>
<organism evidence="5 6">
    <name type="scientific">Scrofimicrobium canadense</name>
    <dbReference type="NCBI Taxonomy" id="2652290"/>
    <lineage>
        <taxon>Bacteria</taxon>
        <taxon>Bacillati</taxon>
        <taxon>Actinomycetota</taxon>
        <taxon>Actinomycetes</taxon>
        <taxon>Actinomycetales</taxon>
        <taxon>Actinomycetaceae</taxon>
        <taxon>Scrofimicrobium</taxon>
    </lineage>
</organism>
<dbReference type="Proteomes" id="UP000470875">
    <property type="component" value="Unassembled WGS sequence"/>
</dbReference>
<sequence length="418" mass="46021">MVDSEGMTLTCAPLAHEDDSVDMSWTSWRILIAADTFPPDVNGAARFTRDHAVRLSRRGHQVHVVAPATKFSTSSGIEKYDGEKIYVHRFRSVPWPLHDWLRFAPPWEVSGQMKRLLSAVRPDVIHIQSFMVIGRGAALEGHARGVPVIATNHVMPENLIEYSGFPKAIHPAISRFGWRLAASTYEGVQVITSPTPIAAEYLESRAGISPVEPVSCGIDVGRFTAKTRKPTDARVMYLGRLDREKNIATLIRAFALLAEKMDAHLDIVGSGSEKDVLETLADECGIVNRVTFHGRVSDEELELLHHRAAVFVMPSPAELQSLASLEAMASGTPIVVADEMALPHLLTDGVEGYLSPTCDVNCFADRISRLLALDNETYMRFSGAARAKALTHDSAQIIRRYEGLYERAIGAMNAKQNV</sequence>